<dbReference type="EMBL" id="FNFB01000013">
    <property type="protein sequence ID" value="SDK94645.1"/>
    <property type="molecule type" value="Genomic_DNA"/>
</dbReference>
<evidence type="ECO:0008006" key="3">
    <source>
        <dbReference type="Google" id="ProtNLM"/>
    </source>
</evidence>
<keyword evidence="2" id="KW-1185">Reference proteome</keyword>
<sequence>MIRQGPDDAARVGGTSDVAAVEALLAYAASLSRRSGSTAIARASEAVARSRDLHRRSRGEHAALLARCLRVSAELMLGRRRAQEALPMAREAVELSRLNGGAALVMALMSLARVLDALGRHAEAAAAMAEAAAVPPGG</sequence>
<dbReference type="STRING" id="683260.SAMN05421874_113109"/>
<dbReference type="Proteomes" id="UP000198683">
    <property type="component" value="Unassembled WGS sequence"/>
</dbReference>
<reference evidence="1 2" key="1">
    <citation type="submission" date="2016-10" db="EMBL/GenBank/DDBJ databases">
        <authorList>
            <person name="de Groot N.N."/>
        </authorList>
    </citation>
    <scope>NUCLEOTIDE SEQUENCE [LARGE SCALE GENOMIC DNA]</scope>
    <source>
        <strain evidence="1 2">CGMCC 4.5681</strain>
    </source>
</reference>
<dbReference type="AlphaFoldDB" id="A0A1G9G1Z6"/>
<dbReference type="OrthoDB" id="3543031at2"/>
<gene>
    <name evidence="1" type="ORF">SAMN05421874_113109</name>
</gene>
<accession>A0A1G9G1Z6</accession>
<organism evidence="1 2">
    <name type="scientific">Nonomuraea maritima</name>
    <dbReference type="NCBI Taxonomy" id="683260"/>
    <lineage>
        <taxon>Bacteria</taxon>
        <taxon>Bacillati</taxon>
        <taxon>Actinomycetota</taxon>
        <taxon>Actinomycetes</taxon>
        <taxon>Streptosporangiales</taxon>
        <taxon>Streptosporangiaceae</taxon>
        <taxon>Nonomuraea</taxon>
    </lineage>
</organism>
<dbReference type="RefSeq" id="WP_090768106.1">
    <property type="nucleotide sequence ID" value="NZ_FNFB01000013.1"/>
</dbReference>
<proteinExistence type="predicted"/>
<evidence type="ECO:0000313" key="2">
    <source>
        <dbReference type="Proteomes" id="UP000198683"/>
    </source>
</evidence>
<dbReference type="SUPFAM" id="SSF48452">
    <property type="entry name" value="TPR-like"/>
    <property type="match status" value="1"/>
</dbReference>
<dbReference type="InterPro" id="IPR011990">
    <property type="entry name" value="TPR-like_helical_dom_sf"/>
</dbReference>
<dbReference type="Gene3D" id="1.25.40.10">
    <property type="entry name" value="Tetratricopeptide repeat domain"/>
    <property type="match status" value="1"/>
</dbReference>
<protein>
    <recommendedName>
        <fullName evidence="3">Tetratricopeptide repeat-containing protein</fullName>
    </recommendedName>
</protein>
<evidence type="ECO:0000313" key="1">
    <source>
        <dbReference type="EMBL" id="SDK94645.1"/>
    </source>
</evidence>
<name>A0A1G9G1Z6_9ACTN</name>